<evidence type="ECO:0008006" key="4">
    <source>
        <dbReference type="Google" id="ProtNLM"/>
    </source>
</evidence>
<dbReference type="Proteomes" id="UP000588277">
    <property type="component" value="Unassembled WGS sequence"/>
</dbReference>
<feature type="transmembrane region" description="Helical" evidence="1">
    <location>
        <begin position="108"/>
        <end position="129"/>
    </location>
</feature>
<keyword evidence="3" id="KW-1185">Reference proteome</keyword>
<dbReference type="EMBL" id="JAAIIH010000001">
    <property type="protein sequence ID" value="NMM99644.1"/>
    <property type="molecule type" value="Genomic_DNA"/>
</dbReference>
<accession>A0A7Y0F070</accession>
<gene>
    <name evidence="2" type="ORF">G1C96_0222</name>
</gene>
<dbReference type="Pfam" id="PF05656">
    <property type="entry name" value="DUF805"/>
    <property type="match status" value="1"/>
</dbReference>
<keyword evidence="1" id="KW-0812">Transmembrane</keyword>
<sequence length="208" mass="22362">MNNINPGNNVSHSGKPNPYTSYANSKLVKPDPVQGGEPGPDEPYYGVGFGRAVRRFWGKAFVWRGRASRGEYWWAALFCFLALFACDTAATAADVALFHVAGDGDGPIGSWTDLIVNLTLIVPLLAVSVRRLHDSNLSGWWVLLPAVFQIGYIAAMAVAMFAGGAAGTVMGLLTTALLVVAYLLSEVVLFILPPDPRGTRFDGPRAHR</sequence>
<dbReference type="RefSeq" id="WP_169274810.1">
    <property type="nucleotide sequence ID" value="NZ_JAAIIH010000001.1"/>
</dbReference>
<dbReference type="AlphaFoldDB" id="A0A7Y0F070"/>
<dbReference type="PANTHER" id="PTHR34980:SF2">
    <property type="entry name" value="INNER MEMBRANE PROTEIN YHAH-RELATED"/>
    <property type="match status" value="1"/>
</dbReference>
<name>A0A7Y0F070_9BIFI</name>
<feature type="transmembrane region" description="Helical" evidence="1">
    <location>
        <begin position="141"/>
        <end position="163"/>
    </location>
</feature>
<feature type="transmembrane region" description="Helical" evidence="1">
    <location>
        <begin position="169"/>
        <end position="192"/>
    </location>
</feature>
<comment type="caution">
    <text evidence="2">The sequence shown here is derived from an EMBL/GenBank/DDBJ whole genome shotgun (WGS) entry which is preliminary data.</text>
</comment>
<protein>
    <recommendedName>
        <fullName evidence="4">DUF805 domain-containing protein</fullName>
    </recommendedName>
</protein>
<evidence type="ECO:0000313" key="3">
    <source>
        <dbReference type="Proteomes" id="UP000588277"/>
    </source>
</evidence>
<proteinExistence type="predicted"/>
<dbReference type="InterPro" id="IPR008523">
    <property type="entry name" value="DUF805"/>
</dbReference>
<dbReference type="GO" id="GO:0005886">
    <property type="term" value="C:plasma membrane"/>
    <property type="evidence" value="ECO:0007669"/>
    <property type="project" value="TreeGrafter"/>
</dbReference>
<keyword evidence="1" id="KW-1133">Transmembrane helix</keyword>
<organism evidence="2 3">
    <name type="scientific">Bifidobacterium moraviense</name>
    <dbReference type="NCBI Taxonomy" id="2675323"/>
    <lineage>
        <taxon>Bacteria</taxon>
        <taxon>Bacillati</taxon>
        <taxon>Actinomycetota</taxon>
        <taxon>Actinomycetes</taxon>
        <taxon>Bifidobacteriales</taxon>
        <taxon>Bifidobacteriaceae</taxon>
        <taxon>Bifidobacterium</taxon>
    </lineage>
</organism>
<keyword evidence="1" id="KW-0472">Membrane</keyword>
<feature type="transmembrane region" description="Helical" evidence="1">
    <location>
        <begin position="72"/>
        <end position="102"/>
    </location>
</feature>
<dbReference type="PANTHER" id="PTHR34980">
    <property type="entry name" value="INNER MEMBRANE PROTEIN-RELATED-RELATED"/>
    <property type="match status" value="1"/>
</dbReference>
<evidence type="ECO:0000313" key="2">
    <source>
        <dbReference type="EMBL" id="NMM99644.1"/>
    </source>
</evidence>
<reference evidence="2 3" key="1">
    <citation type="submission" date="2020-02" db="EMBL/GenBank/DDBJ databases">
        <title>Characterization of phylogenetic diversity of novel bifidobacterial species isolated in Czech ZOOs.</title>
        <authorList>
            <person name="Lugli G.A."/>
            <person name="Vera N.B."/>
            <person name="Ventura M."/>
        </authorList>
    </citation>
    <scope>NUCLEOTIDE SEQUENCE [LARGE SCALE GENOMIC DNA]</scope>
    <source>
        <strain evidence="2 3">DSM 109958</strain>
    </source>
</reference>
<evidence type="ECO:0000256" key="1">
    <source>
        <dbReference type="SAM" id="Phobius"/>
    </source>
</evidence>